<dbReference type="SMART" id="SM00421">
    <property type="entry name" value="HTH_LUXR"/>
    <property type="match status" value="1"/>
</dbReference>
<dbReference type="SMART" id="SM00448">
    <property type="entry name" value="REC"/>
    <property type="match status" value="1"/>
</dbReference>
<sequence length="214" mass="23305">MRVVLAEDSVLFRQGLARLLGDCGVTVSAEAGDAPALLAAVRADPPDVVIVDVRMPPGFNAEGLEAAHRIRREHPGVGVLVLSNHIEAQHAIALLGEDARGVGYLLKDRVADVTELTDALKRVRDGATVIDPDVVQRLVGRRRVNGPVARLSDREREVLALMAEGRSNQAISRRLHLSPKTVETHVHNIFVRLGLTATEDDHRRVLAVLTYLRA</sequence>
<dbReference type="CDD" id="cd06170">
    <property type="entry name" value="LuxR_C_like"/>
    <property type="match status" value="1"/>
</dbReference>
<dbReference type="Gene3D" id="3.40.50.2300">
    <property type="match status" value="1"/>
</dbReference>
<organism evidence="8 9">
    <name type="scientific">Nonomuraea helvata</name>
    <dbReference type="NCBI Taxonomy" id="37484"/>
    <lineage>
        <taxon>Bacteria</taxon>
        <taxon>Bacillati</taxon>
        <taxon>Actinomycetota</taxon>
        <taxon>Actinomycetes</taxon>
        <taxon>Streptosporangiales</taxon>
        <taxon>Streptosporangiaceae</taxon>
        <taxon>Nonomuraea</taxon>
    </lineage>
</organism>
<evidence type="ECO:0000256" key="5">
    <source>
        <dbReference type="PROSITE-ProRule" id="PRU00169"/>
    </source>
</evidence>
<dbReference type="InterPro" id="IPR001789">
    <property type="entry name" value="Sig_transdc_resp-reg_receiver"/>
</dbReference>
<dbReference type="InterPro" id="IPR011006">
    <property type="entry name" value="CheY-like_superfamily"/>
</dbReference>
<evidence type="ECO:0000313" key="9">
    <source>
        <dbReference type="Proteomes" id="UP001589532"/>
    </source>
</evidence>
<dbReference type="Pfam" id="PF00196">
    <property type="entry name" value="GerE"/>
    <property type="match status" value="1"/>
</dbReference>
<comment type="caution">
    <text evidence="8">The sequence shown here is derived from an EMBL/GenBank/DDBJ whole genome shotgun (WGS) entry which is preliminary data.</text>
</comment>
<evidence type="ECO:0000256" key="4">
    <source>
        <dbReference type="ARBA" id="ARBA00023163"/>
    </source>
</evidence>
<dbReference type="RefSeq" id="WP_344988673.1">
    <property type="nucleotide sequence ID" value="NZ_BAAAXV010000002.1"/>
</dbReference>
<keyword evidence="2" id="KW-0805">Transcription regulation</keyword>
<dbReference type="PROSITE" id="PS50043">
    <property type="entry name" value="HTH_LUXR_2"/>
    <property type="match status" value="1"/>
</dbReference>
<dbReference type="CDD" id="cd17535">
    <property type="entry name" value="REC_NarL-like"/>
    <property type="match status" value="1"/>
</dbReference>
<evidence type="ECO:0000259" key="6">
    <source>
        <dbReference type="PROSITE" id="PS50043"/>
    </source>
</evidence>
<reference evidence="8 9" key="1">
    <citation type="submission" date="2024-09" db="EMBL/GenBank/DDBJ databases">
        <authorList>
            <person name="Sun Q."/>
            <person name="Mori K."/>
        </authorList>
    </citation>
    <scope>NUCLEOTIDE SEQUENCE [LARGE SCALE GENOMIC DNA]</scope>
    <source>
        <strain evidence="8 9">JCM 3143</strain>
    </source>
</reference>
<dbReference type="InterPro" id="IPR039420">
    <property type="entry name" value="WalR-like"/>
</dbReference>
<dbReference type="InterPro" id="IPR058245">
    <property type="entry name" value="NreC/VraR/RcsB-like_REC"/>
</dbReference>
<evidence type="ECO:0000256" key="2">
    <source>
        <dbReference type="ARBA" id="ARBA00023015"/>
    </source>
</evidence>
<keyword evidence="3" id="KW-0238">DNA-binding</keyword>
<feature type="domain" description="HTH luxR-type" evidence="6">
    <location>
        <begin position="144"/>
        <end position="214"/>
    </location>
</feature>
<evidence type="ECO:0000256" key="1">
    <source>
        <dbReference type="ARBA" id="ARBA00022553"/>
    </source>
</evidence>
<protein>
    <submittedName>
        <fullName evidence="8">Response regulator</fullName>
    </submittedName>
</protein>
<dbReference type="EMBL" id="JBHMBW010000011">
    <property type="protein sequence ID" value="MFB9624251.1"/>
    <property type="molecule type" value="Genomic_DNA"/>
</dbReference>
<dbReference type="Pfam" id="PF00072">
    <property type="entry name" value="Response_reg"/>
    <property type="match status" value="1"/>
</dbReference>
<dbReference type="PANTHER" id="PTHR43214">
    <property type="entry name" value="TWO-COMPONENT RESPONSE REGULATOR"/>
    <property type="match status" value="1"/>
</dbReference>
<dbReference type="InterPro" id="IPR016032">
    <property type="entry name" value="Sig_transdc_resp-reg_C-effctor"/>
</dbReference>
<evidence type="ECO:0000313" key="8">
    <source>
        <dbReference type="EMBL" id="MFB9624251.1"/>
    </source>
</evidence>
<dbReference type="PRINTS" id="PR00038">
    <property type="entry name" value="HTHLUXR"/>
</dbReference>
<name>A0ABV5S0Y5_9ACTN</name>
<dbReference type="SUPFAM" id="SSF46894">
    <property type="entry name" value="C-terminal effector domain of the bipartite response regulators"/>
    <property type="match status" value="1"/>
</dbReference>
<evidence type="ECO:0000259" key="7">
    <source>
        <dbReference type="PROSITE" id="PS50110"/>
    </source>
</evidence>
<dbReference type="Proteomes" id="UP001589532">
    <property type="component" value="Unassembled WGS sequence"/>
</dbReference>
<feature type="domain" description="Response regulatory" evidence="7">
    <location>
        <begin position="2"/>
        <end position="122"/>
    </location>
</feature>
<gene>
    <name evidence="8" type="ORF">ACFFSA_14285</name>
</gene>
<dbReference type="PANTHER" id="PTHR43214:SF24">
    <property type="entry name" value="TRANSCRIPTIONAL REGULATORY PROTEIN NARL-RELATED"/>
    <property type="match status" value="1"/>
</dbReference>
<dbReference type="InterPro" id="IPR000792">
    <property type="entry name" value="Tscrpt_reg_LuxR_C"/>
</dbReference>
<proteinExistence type="predicted"/>
<dbReference type="SUPFAM" id="SSF52172">
    <property type="entry name" value="CheY-like"/>
    <property type="match status" value="1"/>
</dbReference>
<accession>A0ABV5S0Y5</accession>
<keyword evidence="1 5" id="KW-0597">Phosphoprotein</keyword>
<dbReference type="PROSITE" id="PS00622">
    <property type="entry name" value="HTH_LUXR_1"/>
    <property type="match status" value="1"/>
</dbReference>
<evidence type="ECO:0000256" key="3">
    <source>
        <dbReference type="ARBA" id="ARBA00023125"/>
    </source>
</evidence>
<feature type="modified residue" description="4-aspartylphosphate" evidence="5">
    <location>
        <position position="52"/>
    </location>
</feature>
<keyword evidence="9" id="KW-1185">Reference proteome</keyword>
<keyword evidence="4" id="KW-0804">Transcription</keyword>
<dbReference type="PROSITE" id="PS50110">
    <property type="entry name" value="RESPONSE_REGULATORY"/>
    <property type="match status" value="1"/>
</dbReference>